<dbReference type="Pfam" id="PF02991">
    <property type="entry name" value="ATG8"/>
    <property type="match status" value="1"/>
</dbReference>
<dbReference type="Proteomes" id="UP001054837">
    <property type="component" value="Unassembled WGS sequence"/>
</dbReference>
<sequence>MKTLLLSQLTSSTPRTAFEKREILHQSFLGTNGITFQSKKLLDLIKQHMETSGSLIRNLHGEIFKNHPQLKAMEMSELRKKIGKAVPVIIEKYGNSSQKLKLMVPRHYTAAHLVDILRTRMQLLPHHPLFLFLKAANHRPVHMSKRLTHLYSKHRDEKGCLRLIQAEQSTFGFRGNIRAIRYRQKWLDSQTTIPVFNEFMNMDYNDYSYIFTPTLLGSFFDPPSWTESHEDSLSLDPNFVFSTMMMDPMLGIGDEDFELWGGAMSTGQLSASQPLFDYSDEFYEEGEEEEEESEWFVAEILTEDQISDMANHDEISDVMNYDPLAEFSNHQSLLAEFMEDY</sequence>
<evidence type="ECO:0000256" key="3">
    <source>
        <dbReference type="ARBA" id="ARBA00023136"/>
    </source>
</evidence>
<dbReference type="GO" id="GO:0006914">
    <property type="term" value="P:autophagy"/>
    <property type="evidence" value="ECO:0007669"/>
    <property type="project" value="UniProtKB-KW"/>
</dbReference>
<keyword evidence="6" id="KW-0072">Autophagy</keyword>
<evidence type="ECO:0000256" key="4">
    <source>
        <dbReference type="ARBA" id="ARBA00023288"/>
    </source>
</evidence>
<dbReference type="Gene3D" id="3.10.20.90">
    <property type="entry name" value="Phosphatidylinositol 3-kinase Catalytic Subunit, Chain A, domain 1"/>
    <property type="match status" value="1"/>
</dbReference>
<name>A0AAV4UVF6_9ARAC</name>
<comment type="subcellular location">
    <subcellularLocation>
        <location evidence="1">Membrane</location>
    </subcellularLocation>
</comment>
<feature type="lipid moiety-binding region" description="Phosphatidylserine amidated glycine; alternate" evidence="5">
    <location>
        <position position="172"/>
    </location>
</feature>
<dbReference type="SUPFAM" id="SSF54236">
    <property type="entry name" value="Ubiquitin-like"/>
    <property type="match status" value="1"/>
</dbReference>
<dbReference type="AlphaFoldDB" id="A0AAV4UVF6"/>
<dbReference type="InterPro" id="IPR004241">
    <property type="entry name" value="Atg8-like"/>
</dbReference>
<evidence type="ECO:0000313" key="8">
    <source>
        <dbReference type="Proteomes" id="UP001054837"/>
    </source>
</evidence>
<comment type="caution">
    <text evidence="7">The sequence shown here is derived from an EMBL/GenBank/DDBJ whole genome shotgun (WGS) entry which is preliminary data.</text>
</comment>
<dbReference type="GO" id="GO:0016020">
    <property type="term" value="C:membrane"/>
    <property type="evidence" value="ECO:0007669"/>
    <property type="project" value="UniProtKB-SubCell"/>
</dbReference>
<keyword evidence="8" id="KW-1185">Reference proteome</keyword>
<keyword evidence="4 5" id="KW-0449">Lipoprotein</keyword>
<gene>
    <name evidence="7" type="primary">AVEN_14642_1</name>
    <name evidence="7" type="ORF">CDAR_36761</name>
</gene>
<dbReference type="EMBL" id="BPLQ01011974">
    <property type="protein sequence ID" value="GIY61749.1"/>
    <property type="molecule type" value="Genomic_DNA"/>
</dbReference>
<protein>
    <submittedName>
        <fullName evidence="7">Uncharacterized protein</fullName>
    </submittedName>
</protein>
<dbReference type="PANTHER" id="PTHR10969">
    <property type="entry name" value="MICROTUBULE-ASSOCIATED PROTEINS 1A/1B LIGHT CHAIN 3-RELATED"/>
    <property type="match status" value="1"/>
</dbReference>
<dbReference type="InterPro" id="IPR029071">
    <property type="entry name" value="Ubiquitin-like_domsf"/>
</dbReference>
<organism evidence="7 8">
    <name type="scientific">Caerostris darwini</name>
    <dbReference type="NCBI Taxonomy" id="1538125"/>
    <lineage>
        <taxon>Eukaryota</taxon>
        <taxon>Metazoa</taxon>
        <taxon>Ecdysozoa</taxon>
        <taxon>Arthropoda</taxon>
        <taxon>Chelicerata</taxon>
        <taxon>Arachnida</taxon>
        <taxon>Araneae</taxon>
        <taxon>Araneomorphae</taxon>
        <taxon>Entelegynae</taxon>
        <taxon>Araneoidea</taxon>
        <taxon>Araneidae</taxon>
        <taxon>Caerostris</taxon>
    </lineage>
</organism>
<comment type="similarity">
    <text evidence="2 6">Belongs to the ATG8 family.</text>
</comment>
<evidence type="ECO:0000256" key="1">
    <source>
        <dbReference type="ARBA" id="ARBA00004370"/>
    </source>
</evidence>
<evidence type="ECO:0000313" key="7">
    <source>
        <dbReference type="EMBL" id="GIY61749.1"/>
    </source>
</evidence>
<accession>A0AAV4UVF6</accession>
<keyword evidence="3" id="KW-0472">Membrane</keyword>
<evidence type="ECO:0000256" key="2">
    <source>
        <dbReference type="ARBA" id="ARBA00007293"/>
    </source>
</evidence>
<evidence type="ECO:0000256" key="5">
    <source>
        <dbReference type="PIRSR" id="PIRSR604241-50"/>
    </source>
</evidence>
<evidence type="ECO:0000256" key="6">
    <source>
        <dbReference type="RuleBase" id="RU004384"/>
    </source>
</evidence>
<proteinExistence type="inferred from homology"/>
<reference evidence="7 8" key="1">
    <citation type="submission" date="2021-06" db="EMBL/GenBank/DDBJ databases">
        <title>Caerostris darwini draft genome.</title>
        <authorList>
            <person name="Kono N."/>
            <person name="Arakawa K."/>
        </authorList>
    </citation>
    <scope>NUCLEOTIDE SEQUENCE [LARGE SCALE GENOMIC DNA]</scope>
</reference>